<dbReference type="Gene3D" id="1.50.40.10">
    <property type="entry name" value="Mitochondrial carrier domain"/>
    <property type="match status" value="2"/>
</dbReference>
<dbReference type="PANTHER" id="PTHR45939">
    <property type="entry name" value="PEROXISOMAL MEMBRANE PROTEIN PMP34-RELATED"/>
    <property type="match status" value="1"/>
</dbReference>
<dbReference type="Pfam" id="PF00153">
    <property type="entry name" value="Mito_carr"/>
    <property type="match status" value="3"/>
</dbReference>
<dbReference type="GO" id="GO:0005778">
    <property type="term" value="C:peroxisomal membrane"/>
    <property type="evidence" value="ECO:0007669"/>
    <property type="project" value="UniProtKB-SubCell"/>
</dbReference>
<comment type="similarity">
    <text evidence="2 10">Belongs to the mitochondrial carrier (TC 2.A.29) family.</text>
</comment>
<dbReference type="InterPro" id="IPR023395">
    <property type="entry name" value="MCP_dom_sf"/>
</dbReference>
<keyword evidence="7 9" id="KW-0472">Membrane</keyword>
<keyword evidence="6 11" id="KW-1133">Transmembrane helix</keyword>
<dbReference type="SUPFAM" id="SSF103506">
    <property type="entry name" value="Mitochondrial carrier"/>
    <property type="match status" value="2"/>
</dbReference>
<evidence type="ECO:0000256" key="7">
    <source>
        <dbReference type="ARBA" id="ARBA00023136"/>
    </source>
</evidence>
<evidence type="ECO:0000256" key="3">
    <source>
        <dbReference type="ARBA" id="ARBA00022448"/>
    </source>
</evidence>
<evidence type="ECO:0000256" key="1">
    <source>
        <dbReference type="ARBA" id="ARBA00004585"/>
    </source>
</evidence>
<protein>
    <submittedName>
        <fullName evidence="12">Putative transport</fullName>
    </submittedName>
</protein>
<feature type="transmembrane region" description="Helical" evidence="11">
    <location>
        <begin position="176"/>
        <end position="198"/>
    </location>
</feature>
<feature type="transmembrane region" description="Helical" evidence="11">
    <location>
        <begin position="113"/>
        <end position="133"/>
    </location>
</feature>
<name>L7LTF8_RHIPC</name>
<evidence type="ECO:0000256" key="9">
    <source>
        <dbReference type="PROSITE-ProRule" id="PRU00282"/>
    </source>
</evidence>
<dbReference type="GO" id="GO:0015217">
    <property type="term" value="F:ADP transmembrane transporter activity"/>
    <property type="evidence" value="ECO:0007669"/>
    <property type="project" value="TreeGrafter"/>
</dbReference>
<dbReference type="GO" id="GO:0051724">
    <property type="term" value="F:NAD transmembrane transporter activity"/>
    <property type="evidence" value="ECO:0007669"/>
    <property type="project" value="TreeGrafter"/>
</dbReference>
<dbReference type="GO" id="GO:0015230">
    <property type="term" value="F:FAD transmembrane transporter activity"/>
    <property type="evidence" value="ECO:0007669"/>
    <property type="project" value="TreeGrafter"/>
</dbReference>
<keyword evidence="8" id="KW-0576">Peroxisome</keyword>
<evidence type="ECO:0000256" key="10">
    <source>
        <dbReference type="RuleBase" id="RU000488"/>
    </source>
</evidence>
<dbReference type="GO" id="GO:0044610">
    <property type="term" value="F:FMN transmembrane transporter activity"/>
    <property type="evidence" value="ECO:0007669"/>
    <property type="project" value="TreeGrafter"/>
</dbReference>
<evidence type="ECO:0000256" key="11">
    <source>
        <dbReference type="SAM" id="Phobius"/>
    </source>
</evidence>
<dbReference type="PANTHER" id="PTHR45939:SF5">
    <property type="entry name" value="PEROXISOMAL MEMBRANE PROTEIN PMP34"/>
    <property type="match status" value="1"/>
</dbReference>
<feature type="transmembrane region" description="Helical" evidence="11">
    <location>
        <begin position="16"/>
        <end position="36"/>
    </location>
</feature>
<feature type="transmembrane region" description="Helical" evidence="11">
    <location>
        <begin position="210"/>
        <end position="233"/>
    </location>
</feature>
<organism evidence="12">
    <name type="scientific">Rhipicephalus pulchellus</name>
    <name type="common">Yellow backed tick</name>
    <name type="synonym">Dermacentor pulchellus</name>
    <dbReference type="NCBI Taxonomy" id="72859"/>
    <lineage>
        <taxon>Eukaryota</taxon>
        <taxon>Metazoa</taxon>
        <taxon>Ecdysozoa</taxon>
        <taxon>Arthropoda</taxon>
        <taxon>Chelicerata</taxon>
        <taxon>Arachnida</taxon>
        <taxon>Acari</taxon>
        <taxon>Parasitiformes</taxon>
        <taxon>Ixodida</taxon>
        <taxon>Ixodoidea</taxon>
        <taxon>Ixodidae</taxon>
        <taxon>Rhipicephalinae</taxon>
        <taxon>Rhipicephalus</taxon>
        <taxon>Rhipicephalus</taxon>
    </lineage>
</organism>
<feature type="repeat" description="Solcar" evidence="9">
    <location>
        <begin position="13"/>
        <end position="98"/>
    </location>
</feature>
<dbReference type="GO" id="GO:0015228">
    <property type="term" value="F:coenzyme A transmembrane transporter activity"/>
    <property type="evidence" value="ECO:0007669"/>
    <property type="project" value="TreeGrafter"/>
</dbReference>
<dbReference type="GO" id="GO:0080122">
    <property type="term" value="F:AMP transmembrane transporter activity"/>
    <property type="evidence" value="ECO:0007669"/>
    <property type="project" value="TreeGrafter"/>
</dbReference>
<feature type="repeat" description="Solcar" evidence="9">
    <location>
        <begin position="271"/>
        <end position="358"/>
    </location>
</feature>
<evidence type="ECO:0000256" key="2">
    <source>
        <dbReference type="ARBA" id="ARBA00006375"/>
    </source>
</evidence>
<evidence type="ECO:0000256" key="5">
    <source>
        <dbReference type="ARBA" id="ARBA00022737"/>
    </source>
</evidence>
<accession>L7LTF8</accession>
<reference evidence="12" key="2">
    <citation type="journal article" date="2015" name="J. Proteomics">
        <title>Sexual differences in the sialomes of the zebra tick, Rhipicephalus pulchellus.</title>
        <authorList>
            <person name="Tan A.W."/>
            <person name="Francischetti I.M."/>
            <person name="Slovak M."/>
            <person name="Kini R.M."/>
            <person name="Ribeiro J.M."/>
        </authorList>
    </citation>
    <scope>NUCLEOTIDE SEQUENCE</scope>
    <source>
        <tissue evidence="12">Salivary gland</tissue>
    </source>
</reference>
<keyword evidence="3 10" id="KW-0813">Transport</keyword>
<keyword evidence="5" id="KW-0677">Repeat</keyword>
<dbReference type="PROSITE" id="PS50920">
    <property type="entry name" value="SOLCAR"/>
    <property type="match status" value="3"/>
</dbReference>
<proteinExistence type="evidence at transcript level"/>
<dbReference type="InterPro" id="IPR018108">
    <property type="entry name" value="MCP_transmembrane"/>
</dbReference>
<feature type="transmembrane region" description="Helical" evidence="11">
    <location>
        <begin position="338"/>
        <end position="360"/>
    </location>
</feature>
<dbReference type="AlphaFoldDB" id="L7LTF8"/>
<evidence type="ECO:0000256" key="8">
    <source>
        <dbReference type="ARBA" id="ARBA00023140"/>
    </source>
</evidence>
<sequence>MAKNIRWENLFTYDTLVHAVGGAAGSAVAMTVFFPLDTVRSRLQVEQHRESKSTLALLREILRDEGPSGVYRGLGPVLTSLWCSNFVYFYSFHGLRAVVSAGDARRHGAMSDLLLAAVAGVVNVLTTTPLWVVNTRIKMQGAKLAAGDRESLRKHPRYEGLWHGLVQIARTEGLSALWASTLPSLVLVSSPSVQFMVYESLKRRAGSAGVPLNGAVVFLIGAVSKVISTVATYPLQLVQAKLRYGCPPELANKNLLGILMHIARTQGGVPLNGAVVFLIGAVSKVISTVATYPLQLVQAKLRYGCPPELANKNLLGILMHIARTQGVPGLYRGLEAKLWQTVLTAALMFVAYEKIVRFVMQILRPSAVRRAA</sequence>
<evidence type="ECO:0000256" key="4">
    <source>
        <dbReference type="ARBA" id="ARBA00022692"/>
    </source>
</evidence>
<feature type="repeat" description="Solcar" evidence="9">
    <location>
        <begin position="107"/>
        <end position="204"/>
    </location>
</feature>
<comment type="subcellular location">
    <subcellularLocation>
        <location evidence="1">Peroxisome membrane</location>
        <topology evidence="1">Multi-pass membrane protein</topology>
    </subcellularLocation>
</comment>
<dbReference type="InterPro" id="IPR052217">
    <property type="entry name" value="Mito/Peroxisomal_Carrier"/>
</dbReference>
<dbReference type="EMBL" id="GACK01009954">
    <property type="protein sequence ID" value="JAA55080.1"/>
    <property type="molecule type" value="mRNA"/>
</dbReference>
<evidence type="ECO:0000313" key="12">
    <source>
        <dbReference type="EMBL" id="JAA55080.1"/>
    </source>
</evidence>
<keyword evidence="4 9" id="KW-0812">Transmembrane</keyword>
<dbReference type="GO" id="GO:0005347">
    <property type="term" value="F:ATP transmembrane transporter activity"/>
    <property type="evidence" value="ECO:0007669"/>
    <property type="project" value="TreeGrafter"/>
</dbReference>
<reference evidence="12" key="1">
    <citation type="submission" date="2012-11" db="EMBL/GenBank/DDBJ databases">
        <authorList>
            <person name="Lucero-Rivera Y.E."/>
            <person name="Tovar-Ramirez D."/>
        </authorList>
    </citation>
    <scope>NUCLEOTIDE SEQUENCE</scope>
    <source>
        <tissue evidence="12">Salivary gland</tissue>
    </source>
</reference>
<evidence type="ECO:0000256" key="6">
    <source>
        <dbReference type="ARBA" id="ARBA00022989"/>
    </source>
</evidence>